<organism evidence="1 2">
    <name type="scientific">Arctium lappa</name>
    <name type="common">Greater burdock</name>
    <name type="synonym">Lappa major</name>
    <dbReference type="NCBI Taxonomy" id="4217"/>
    <lineage>
        <taxon>Eukaryota</taxon>
        <taxon>Viridiplantae</taxon>
        <taxon>Streptophyta</taxon>
        <taxon>Embryophyta</taxon>
        <taxon>Tracheophyta</taxon>
        <taxon>Spermatophyta</taxon>
        <taxon>Magnoliopsida</taxon>
        <taxon>eudicotyledons</taxon>
        <taxon>Gunneridae</taxon>
        <taxon>Pentapetalae</taxon>
        <taxon>asterids</taxon>
        <taxon>campanulids</taxon>
        <taxon>Asterales</taxon>
        <taxon>Asteraceae</taxon>
        <taxon>Carduoideae</taxon>
        <taxon>Cardueae</taxon>
        <taxon>Arctiinae</taxon>
        <taxon>Arctium</taxon>
    </lineage>
</organism>
<dbReference type="EMBL" id="CM042053">
    <property type="protein sequence ID" value="KAI3714477.1"/>
    <property type="molecule type" value="Genomic_DNA"/>
</dbReference>
<keyword evidence="2" id="KW-1185">Reference proteome</keyword>
<reference evidence="1 2" key="2">
    <citation type="journal article" date="2022" name="Mol. Ecol. Resour.">
        <title>The genomes of chicory, endive, great burdock and yacon provide insights into Asteraceae paleo-polyploidization history and plant inulin production.</title>
        <authorList>
            <person name="Fan W."/>
            <person name="Wang S."/>
            <person name="Wang H."/>
            <person name="Wang A."/>
            <person name="Jiang F."/>
            <person name="Liu H."/>
            <person name="Zhao H."/>
            <person name="Xu D."/>
            <person name="Zhang Y."/>
        </authorList>
    </citation>
    <scope>NUCLEOTIDE SEQUENCE [LARGE SCALE GENOMIC DNA]</scope>
    <source>
        <strain evidence="2">cv. Niubang</strain>
    </source>
</reference>
<name>A0ACB9AX97_ARCLA</name>
<evidence type="ECO:0000313" key="1">
    <source>
        <dbReference type="EMBL" id="KAI3714477.1"/>
    </source>
</evidence>
<reference evidence="2" key="1">
    <citation type="journal article" date="2022" name="Mol. Ecol. Resour.">
        <title>The genomes of chicory, endive, great burdock and yacon provide insights into Asteraceae palaeo-polyploidization history and plant inulin production.</title>
        <authorList>
            <person name="Fan W."/>
            <person name="Wang S."/>
            <person name="Wang H."/>
            <person name="Wang A."/>
            <person name="Jiang F."/>
            <person name="Liu H."/>
            <person name="Zhao H."/>
            <person name="Xu D."/>
            <person name="Zhang Y."/>
        </authorList>
    </citation>
    <scope>NUCLEOTIDE SEQUENCE [LARGE SCALE GENOMIC DNA]</scope>
    <source>
        <strain evidence="2">cv. Niubang</strain>
    </source>
</reference>
<sequence length="101" mass="11425">MCQDRMVLKCDGDGDEVDVEPRSQVFRGTSLKILFLSPLSIITTVISYLFTPLSITIHSGQFFSFLLNNFNPFSFPIELYVSEHKLSMAAGPISFHHNKKL</sequence>
<gene>
    <name evidence="1" type="ORF">L6452_21431</name>
</gene>
<comment type="caution">
    <text evidence="1">The sequence shown here is derived from an EMBL/GenBank/DDBJ whole genome shotgun (WGS) entry which is preliminary data.</text>
</comment>
<protein>
    <submittedName>
        <fullName evidence="1">Uncharacterized protein</fullName>
    </submittedName>
</protein>
<accession>A0ACB9AX97</accession>
<dbReference type="Proteomes" id="UP001055879">
    <property type="component" value="Linkage Group LG07"/>
</dbReference>
<evidence type="ECO:0000313" key="2">
    <source>
        <dbReference type="Proteomes" id="UP001055879"/>
    </source>
</evidence>
<proteinExistence type="predicted"/>